<feature type="domain" description="Integrase catalytic" evidence="2">
    <location>
        <begin position="31"/>
        <end position="178"/>
    </location>
</feature>
<evidence type="ECO:0000259" key="2">
    <source>
        <dbReference type="Pfam" id="PF12835"/>
    </source>
</evidence>
<keyword evidence="1" id="KW-0233">DNA recombination</keyword>
<accession>A0A0H3KZV3</accession>
<dbReference type="Pfam" id="PF12835">
    <property type="entry name" value="Integrase_1"/>
    <property type="match status" value="1"/>
</dbReference>
<protein>
    <submittedName>
        <fullName evidence="3">Integrase</fullName>
    </submittedName>
</protein>
<dbReference type="KEGG" id="paj:PAJ_2510"/>
<dbReference type="GO" id="GO:0006310">
    <property type="term" value="P:DNA recombination"/>
    <property type="evidence" value="ECO:0007669"/>
    <property type="project" value="UniProtKB-KW"/>
</dbReference>
<dbReference type="Gene3D" id="1.10.443.10">
    <property type="entry name" value="Intergrase catalytic core"/>
    <property type="match status" value="1"/>
</dbReference>
<name>A0A0H3KZV3_PANAA</name>
<organism evidence="3 4">
    <name type="scientific">Pantoea ananatis (strain AJ13355)</name>
    <dbReference type="NCBI Taxonomy" id="932677"/>
    <lineage>
        <taxon>Bacteria</taxon>
        <taxon>Pseudomonadati</taxon>
        <taxon>Pseudomonadota</taxon>
        <taxon>Gammaproteobacteria</taxon>
        <taxon>Enterobacterales</taxon>
        <taxon>Erwiniaceae</taxon>
        <taxon>Pantoea</taxon>
    </lineage>
</organism>
<gene>
    <name evidence="3" type="ordered locus">PAJ_2510</name>
</gene>
<evidence type="ECO:0000313" key="4">
    <source>
        <dbReference type="Proteomes" id="UP000006690"/>
    </source>
</evidence>
<dbReference type="SUPFAM" id="SSF56349">
    <property type="entry name" value="DNA breaking-rejoining enzymes"/>
    <property type="match status" value="1"/>
</dbReference>
<sequence>MAAIRAILRVSGKTFMADPAHPKLSNDALNISGTSRDGTKVAITDDYFQQVFASVSKKDEGIACAMKLSRLLGLRTEETVQSVKSLQTWKKALQNGDEKVRVVFGTKGGRPRDTTIINRAETIDAINRAITYSAENNGKLIDKPSIHLAIERYRNIVREAGLVGEFAPHSLRYAYTQDVLKLHRYRGFSQKESEALTSMDLGHGDGRGHYISRVYNKVRIQ</sequence>
<reference evidence="4" key="1">
    <citation type="journal article" date="2012" name="Appl. Microbiol. Biotechnol.">
        <title>The complete genome sequence of Pantoea ananatis AJ13355, an organism with great biotechnological potential.</title>
        <authorList>
            <person name="Hara Y."/>
            <person name="Kadotani N."/>
            <person name="Izui H."/>
            <person name="Katashkina J.I."/>
            <person name="Kuvaeva T.M."/>
            <person name="Andreeva I.G."/>
            <person name="Golubeva L.I."/>
            <person name="Malko D.B."/>
            <person name="Makeev V.J."/>
            <person name="Mashko S.V."/>
            <person name="Kozlov Y.I."/>
        </authorList>
    </citation>
    <scope>NUCLEOTIDE SEQUENCE [LARGE SCALE GENOMIC DNA]</scope>
    <source>
        <strain evidence="4">AJ13355</strain>
    </source>
</reference>
<dbReference type="GO" id="GO:0015074">
    <property type="term" value="P:DNA integration"/>
    <property type="evidence" value="ECO:0007669"/>
    <property type="project" value="InterPro"/>
</dbReference>
<proteinExistence type="predicted"/>
<dbReference type="GO" id="GO:0003677">
    <property type="term" value="F:DNA binding"/>
    <property type="evidence" value="ECO:0007669"/>
    <property type="project" value="InterPro"/>
</dbReference>
<dbReference type="eggNOG" id="COG0582">
    <property type="taxonomic scope" value="Bacteria"/>
</dbReference>
<evidence type="ECO:0000256" key="1">
    <source>
        <dbReference type="ARBA" id="ARBA00023172"/>
    </source>
</evidence>
<dbReference type="AlphaFoldDB" id="A0A0H3KZV3"/>
<dbReference type="HOGENOM" id="CLU_084195_1_1_6"/>
<dbReference type="PATRIC" id="fig|932677.3.peg.2919"/>
<dbReference type="InterPro" id="IPR013762">
    <property type="entry name" value="Integrase-like_cat_sf"/>
</dbReference>
<dbReference type="Proteomes" id="UP000006690">
    <property type="component" value="Chromosome"/>
</dbReference>
<evidence type="ECO:0000313" key="3">
    <source>
        <dbReference type="EMBL" id="BAK12590.1"/>
    </source>
</evidence>
<dbReference type="InterPro" id="IPR024456">
    <property type="entry name" value="Integrase_catalytic_putative"/>
</dbReference>
<dbReference type="EMBL" id="AP012032">
    <property type="protein sequence ID" value="BAK12590.1"/>
    <property type="molecule type" value="Genomic_DNA"/>
</dbReference>
<dbReference type="InterPro" id="IPR011010">
    <property type="entry name" value="DNA_brk_join_enz"/>
</dbReference>